<proteinExistence type="predicted"/>
<keyword evidence="3" id="KW-1185">Reference proteome</keyword>
<dbReference type="Proteomes" id="UP000199004">
    <property type="component" value="Unassembled WGS sequence"/>
</dbReference>
<feature type="transmembrane region" description="Helical" evidence="1">
    <location>
        <begin position="300"/>
        <end position="320"/>
    </location>
</feature>
<dbReference type="AlphaFoldDB" id="A0A1G9VQ05"/>
<organism evidence="2 3">
    <name type="scientific">Nocardioides szechwanensis</name>
    <dbReference type="NCBI Taxonomy" id="1005944"/>
    <lineage>
        <taxon>Bacteria</taxon>
        <taxon>Bacillati</taxon>
        <taxon>Actinomycetota</taxon>
        <taxon>Actinomycetes</taxon>
        <taxon>Propionibacteriales</taxon>
        <taxon>Nocardioidaceae</taxon>
        <taxon>Nocardioides</taxon>
    </lineage>
</organism>
<evidence type="ECO:0000313" key="3">
    <source>
        <dbReference type="Proteomes" id="UP000199004"/>
    </source>
</evidence>
<accession>A0A1G9VQ05</accession>
<feature type="transmembrane region" description="Helical" evidence="1">
    <location>
        <begin position="404"/>
        <end position="426"/>
    </location>
</feature>
<protein>
    <recommendedName>
        <fullName evidence="4">Membrane protein YfhO</fullName>
    </recommendedName>
</protein>
<sequence>MSKRPASAVGLSGAPCAAPRGSDGAGCDGIRFAHDHGDASTSLVTPVKLVVARVWPWVLSLLVLLPLLRPGYVLTYDMVFVPDLAFRSDFLGLGSGLPRAVPSDAVVSLVDEVLPGQVLQKLLLVLALGLAGMGARRLVPADNLTAQLAATSFYVWNPFVAERLGIGHWPLLLTYACLPWLVDSARRARAGERTLPAMMLWLALASLSAAGGVIATALALLCVVGRDREAVRRSIWVVAGAVAVNAPWLVAGVWKGGAALSDPAGVEVFAARGEGVLGLPLTLLGLGGIWNAEVVPASRTAAPAVLMLLVTVVVAIAGLRRWRGTVERRDRHALAAAAVVGLLVALSGSLAPDAMAWVASTVPGGGLFRDGSRFVALLAPLEACLFGLGAAAIIEKVRVRPARLVLATSVVLVPLALLPDLGLGLAGRLHSVSFPAEYAEARTAIEERSGGSEGDLLLLPFRSYRLPTWNEGRRSLDPLGRFMTPNYLADDTLVVSKVAVPGEDERARRVAADLARDLPASELVDRLGDEGIRWVLLDKETAAMLAQPGPEAGLRTLRVVHEGSRLVVWELPRSDPPEPGSAEELTLWAAWTVAGASVLGCLALVAVRRTRRRPEKPRLL</sequence>
<evidence type="ECO:0000256" key="1">
    <source>
        <dbReference type="SAM" id="Phobius"/>
    </source>
</evidence>
<reference evidence="2 3" key="1">
    <citation type="submission" date="2016-10" db="EMBL/GenBank/DDBJ databases">
        <authorList>
            <person name="de Groot N.N."/>
        </authorList>
    </citation>
    <scope>NUCLEOTIDE SEQUENCE [LARGE SCALE GENOMIC DNA]</scope>
    <source>
        <strain evidence="2 3">CGMCC 1.11147</strain>
    </source>
</reference>
<feature type="transmembrane region" description="Helical" evidence="1">
    <location>
        <begin position="199"/>
        <end position="223"/>
    </location>
</feature>
<feature type="transmembrane region" description="Helical" evidence="1">
    <location>
        <begin position="235"/>
        <end position="254"/>
    </location>
</feature>
<dbReference type="STRING" id="1005944.SAMN05192576_0830"/>
<name>A0A1G9VQ05_9ACTN</name>
<dbReference type="EMBL" id="FNIC01000001">
    <property type="protein sequence ID" value="SDM74302.1"/>
    <property type="molecule type" value="Genomic_DNA"/>
</dbReference>
<evidence type="ECO:0008006" key="4">
    <source>
        <dbReference type="Google" id="ProtNLM"/>
    </source>
</evidence>
<evidence type="ECO:0000313" key="2">
    <source>
        <dbReference type="EMBL" id="SDM74302.1"/>
    </source>
</evidence>
<feature type="transmembrane region" description="Helical" evidence="1">
    <location>
        <begin position="332"/>
        <end position="351"/>
    </location>
</feature>
<dbReference type="OrthoDB" id="3463898at2"/>
<keyword evidence="1" id="KW-0812">Transmembrane</keyword>
<feature type="transmembrane region" description="Helical" evidence="1">
    <location>
        <begin position="585"/>
        <end position="607"/>
    </location>
</feature>
<keyword evidence="1" id="KW-1133">Transmembrane helix</keyword>
<dbReference type="RefSeq" id="WP_143016076.1">
    <property type="nucleotide sequence ID" value="NZ_BKAE01000003.1"/>
</dbReference>
<keyword evidence="1" id="KW-0472">Membrane</keyword>
<feature type="transmembrane region" description="Helical" evidence="1">
    <location>
        <begin position="371"/>
        <end position="392"/>
    </location>
</feature>
<gene>
    <name evidence="2" type="ORF">SAMN05192576_0830</name>
</gene>